<organism evidence="2 3">
    <name type="scientific">Mollisia scopiformis</name>
    <name type="common">Conifer needle endophyte fungus</name>
    <name type="synonym">Phialocephala scopiformis</name>
    <dbReference type="NCBI Taxonomy" id="149040"/>
    <lineage>
        <taxon>Eukaryota</taxon>
        <taxon>Fungi</taxon>
        <taxon>Dikarya</taxon>
        <taxon>Ascomycota</taxon>
        <taxon>Pezizomycotina</taxon>
        <taxon>Leotiomycetes</taxon>
        <taxon>Helotiales</taxon>
        <taxon>Mollisiaceae</taxon>
        <taxon>Mollisia</taxon>
    </lineage>
</organism>
<keyword evidence="1" id="KW-0812">Transmembrane</keyword>
<name>A0A194XQ32_MOLSC</name>
<accession>A0A194XQ32</accession>
<gene>
    <name evidence="2" type="ORF">LY89DRAFT_395264</name>
</gene>
<keyword evidence="3" id="KW-1185">Reference proteome</keyword>
<dbReference type="KEGG" id="psco:LY89DRAFT_395264"/>
<sequence length="90" mass="10339">MYHCISDIGEVLLQIAPIIIVIQVFITIRLLSRFDCCQRFQYFARTLNILPLSRHSLQAKRSPSYVCHVPGISLVFESPVSIRTLCYLNV</sequence>
<dbReference type="GeneID" id="28816950"/>
<feature type="transmembrane region" description="Helical" evidence="1">
    <location>
        <begin position="12"/>
        <end position="31"/>
    </location>
</feature>
<dbReference type="EMBL" id="KQ947407">
    <property type="protein sequence ID" value="KUJ22164.1"/>
    <property type="molecule type" value="Genomic_DNA"/>
</dbReference>
<evidence type="ECO:0000313" key="2">
    <source>
        <dbReference type="EMBL" id="KUJ22164.1"/>
    </source>
</evidence>
<dbReference type="Proteomes" id="UP000070700">
    <property type="component" value="Unassembled WGS sequence"/>
</dbReference>
<keyword evidence="1" id="KW-1133">Transmembrane helix</keyword>
<reference evidence="2 3" key="1">
    <citation type="submission" date="2015-10" db="EMBL/GenBank/DDBJ databases">
        <title>Full genome of DAOMC 229536 Phialocephala scopiformis, a fungal endophyte of spruce producing the potent anti-insectan compound rugulosin.</title>
        <authorList>
            <consortium name="DOE Joint Genome Institute"/>
            <person name="Walker A.K."/>
            <person name="Frasz S.L."/>
            <person name="Seifert K.A."/>
            <person name="Miller J.D."/>
            <person name="Mondo S.J."/>
            <person name="Labutti K."/>
            <person name="Lipzen A."/>
            <person name="Dockter R."/>
            <person name="Kennedy M."/>
            <person name="Grigoriev I.V."/>
            <person name="Spatafora J.W."/>
        </authorList>
    </citation>
    <scope>NUCLEOTIDE SEQUENCE [LARGE SCALE GENOMIC DNA]</scope>
    <source>
        <strain evidence="2 3">CBS 120377</strain>
    </source>
</reference>
<dbReference type="AlphaFoldDB" id="A0A194XQ32"/>
<evidence type="ECO:0000256" key="1">
    <source>
        <dbReference type="SAM" id="Phobius"/>
    </source>
</evidence>
<evidence type="ECO:0000313" key="3">
    <source>
        <dbReference type="Proteomes" id="UP000070700"/>
    </source>
</evidence>
<proteinExistence type="predicted"/>
<dbReference type="InParanoid" id="A0A194XQ32"/>
<keyword evidence="1" id="KW-0472">Membrane</keyword>
<dbReference type="RefSeq" id="XP_018076519.1">
    <property type="nucleotide sequence ID" value="XM_018207224.1"/>
</dbReference>
<protein>
    <submittedName>
        <fullName evidence="2">Uncharacterized protein</fullName>
    </submittedName>
</protein>